<dbReference type="Proteomes" id="UP000053477">
    <property type="component" value="Unassembled WGS sequence"/>
</dbReference>
<dbReference type="PANTHER" id="PTHR37984:SF5">
    <property type="entry name" value="PROTEIN NYNRIN-LIKE"/>
    <property type="match status" value="1"/>
</dbReference>
<dbReference type="Pfam" id="PF17921">
    <property type="entry name" value="Integrase_H2C2"/>
    <property type="match status" value="1"/>
</dbReference>
<protein>
    <recommendedName>
        <fullName evidence="1">Integrase zinc-binding domain-containing protein</fullName>
    </recommendedName>
</protein>
<accession>A0A0H2RIQ7</accession>
<reference evidence="2 3" key="1">
    <citation type="submission" date="2015-04" db="EMBL/GenBank/DDBJ databases">
        <title>Complete genome sequence of Schizopora paradoxa KUC8140, a cosmopolitan wood degrader in East Asia.</title>
        <authorList>
            <consortium name="DOE Joint Genome Institute"/>
            <person name="Min B."/>
            <person name="Park H."/>
            <person name="Jang Y."/>
            <person name="Kim J.-J."/>
            <person name="Kim K.H."/>
            <person name="Pangilinan J."/>
            <person name="Lipzen A."/>
            <person name="Riley R."/>
            <person name="Grigoriev I.V."/>
            <person name="Spatafora J.W."/>
            <person name="Choi I.-G."/>
        </authorList>
    </citation>
    <scope>NUCLEOTIDE SEQUENCE [LARGE SCALE GENOMIC DNA]</scope>
    <source>
        <strain evidence="2 3">KUC8140</strain>
    </source>
</reference>
<feature type="domain" description="Integrase zinc-binding" evidence="1">
    <location>
        <begin position="5"/>
        <end position="57"/>
    </location>
</feature>
<evidence type="ECO:0000259" key="1">
    <source>
        <dbReference type="Pfam" id="PF17921"/>
    </source>
</evidence>
<evidence type="ECO:0000313" key="2">
    <source>
        <dbReference type="EMBL" id="KLO04726.1"/>
    </source>
</evidence>
<evidence type="ECO:0000313" key="3">
    <source>
        <dbReference type="Proteomes" id="UP000053477"/>
    </source>
</evidence>
<dbReference type="EMBL" id="KQ086449">
    <property type="protein sequence ID" value="KLO04726.1"/>
    <property type="molecule type" value="Genomic_DNA"/>
</dbReference>
<dbReference type="InParanoid" id="A0A0H2RIQ7"/>
<keyword evidence="3" id="KW-1185">Reference proteome</keyword>
<dbReference type="Gene3D" id="1.10.340.70">
    <property type="match status" value="1"/>
</dbReference>
<feature type="non-terminal residue" evidence="2">
    <location>
        <position position="1"/>
    </location>
</feature>
<dbReference type="STRING" id="27342.A0A0H2RIQ7"/>
<name>A0A0H2RIQ7_9AGAM</name>
<dbReference type="OrthoDB" id="446925at2759"/>
<proteinExistence type="predicted"/>
<dbReference type="InterPro" id="IPR050951">
    <property type="entry name" value="Retrovirus_Pol_polyprotein"/>
</dbReference>
<organism evidence="2 3">
    <name type="scientific">Schizopora paradoxa</name>
    <dbReference type="NCBI Taxonomy" id="27342"/>
    <lineage>
        <taxon>Eukaryota</taxon>
        <taxon>Fungi</taxon>
        <taxon>Dikarya</taxon>
        <taxon>Basidiomycota</taxon>
        <taxon>Agaricomycotina</taxon>
        <taxon>Agaricomycetes</taxon>
        <taxon>Hymenochaetales</taxon>
        <taxon>Schizoporaceae</taxon>
        <taxon>Schizopora</taxon>
    </lineage>
</organism>
<gene>
    <name evidence="2" type="ORF">SCHPADRAFT_789992</name>
</gene>
<sequence length="121" mass="13990">VILEESKRLDILTMAHENLGHRGEFAVYQQLKTRFYWPHLRAHVRHHVQSCHQCQIRTVKRIEIPLTVSAPTSLFSKVYIDVMLMPRARGHRYIVAARDDLSRASEGRALRKSTAQALASF</sequence>
<dbReference type="InterPro" id="IPR041588">
    <property type="entry name" value="Integrase_H2C2"/>
</dbReference>
<dbReference type="PANTHER" id="PTHR37984">
    <property type="entry name" value="PROTEIN CBG26694"/>
    <property type="match status" value="1"/>
</dbReference>
<feature type="non-terminal residue" evidence="2">
    <location>
        <position position="121"/>
    </location>
</feature>
<dbReference type="AlphaFoldDB" id="A0A0H2RIQ7"/>